<keyword evidence="3" id="KW-1185">Reference proteome</keyword>
<organism evidence="2 3">
    <name type="scientific">Streptomyces xanthophaeus</name>
    <dbReference type="NCBI Taxonomy" id="67385"/>
    <lineage>
        <taxon>Bacteria</taxon>
        <taxon>Bacillati</taxon>
        <taxon>Actinomycetota</taxon>
        <taxon>Actinomycetes</taxon>
        <taxon>Kitasatosporales</taxon>
        <taxon>Streptomycetaceae</taxon>
        <taxon>Streptomyces</taxon>
    </lineage>
</organism>
<feature type="compositionally biased region" description="Low complexity" evidence="1">
    <location>
        <begin position="78"/>
        <end position="96"/>
    </location>
</feature>
<name>A0A919GWR3_9ACTN</name>
<evidence type="ECO:0000313" key="3">
    <source>
        <dbReference type="Proteomes" id="UP000600026"/>
    </source>
</evidence>
<gene>
    <name evidence="2" type="ORF">Sxan_14950</name>
</gene>
<reference evidence="2" key="1">
    <citation type="submission" date="2020-09" db="EMBL/GenBank/DDBJ databases">
        <title>Whole genome shotgun sequence of Streptomyces xanthophaeus NBRC 12829.</title>
        <authorList>
            <person name="Komaki H."/>
            <person name="Tamura T."/>
        </authorList>
    </citation>
    <scope>NUCLEOTIDE SEQUENCE</scope>
    <source>
        <strain evidence="2">NBRC 12829</strain>
    </source>
</reference>
<feature type="region of interest" description="Disordered" evidence="1">
    <location>
        <begin position="43"/>
        <end position="96"/>
    </location>
</feature>
<dbReference type="AlphaFoldDB" id="A0A919GWR3"/>
<protein>
    <submittedName>
        <fullName evidence="2">Uncharacterized protein</fullName>
    </submittedName>
</protein>
<evidence type="ECO:0000256" key="1">
    <source>
        <dbReference type="SAM" id="MobiDB-lite"/>
    </source>
</evidence>
<dbReference type="RefSeq" id="WP_031142180.1">
    <property type="nucleotide sequence ID" value="NZ_BNEE01000004.1"/>
</dbReference>
<comment type="caution">
    <text evidence="2">The sequence shown here is derived from an EMBL/GenBank/DDBJ whole genome shotgun (WGS) entry which is preliminary data.</text>
</comment>
<accession>A0A919GWR3</accession>
<dbReference type="Proteomes" id="UP000600026">
    <property type="component" value="Unassembled WGS sequence"/>
</dbReference>
<proteinExistence type="predicted"/>
<dbReference type="EMBL" id="BNEE01000004">
    <property type="protein sequence ID" value="GHI84131.1"/>
    <property type="molecule type" value="Genomic_DNA"/>
</dbReference>
<sequence length="96" mass="10769">MNFKFHGFLTRFRRQQPEPVIDLSTPEARSEYQEVLAAKERAYQKARPAVDFSRPPTPPVVRRRGDGDPPPTFALTRKSAPPASKPSQAAPDVWGP</sequence>
<evidence type="ECO:0000313" key="2">
    <source>
        <dbReference type="EMBL" id="GHI84131.1"/>
    </source>
</evidence>